<evidence type="ECO:0000313" key="1">
    <source>
        <dbReference type="EMBL" id="CAH0725074.1"/>
    </source>
</evidence>
<proteinExistence type="predicted"/>
<dbReference type="EMBL" id="OV170225">
    <property type="protein sequence ID" value="CAH0725074.1"/>
    <property type="molecule type" value="Genomic_DNA"/>
</dbReference>
<keyword evidence="2" id="KW-1185">Reference proteome</keyword>
<accession>A0A8J9UUE2</accession>
<dbReference type="AlphaFoldDB" id="A0A8J9UUE2"/>
<dbReference type="Proteomes" id="UP000838878">
    <property type="component" value="Chromosome 5"/>
</dbReference>
<reference evidence="1" key="1">
    <citation type="submission" date="2021-12" db="EMBL/GenBank/DDBJ databases">
        <authorList>
            <person name="Martin H S."/>
        </authorList>
    </citation>
    <scope>NUCLEOTIDE SEQUENCE</scope>
</reference>
<sequence>MGSPYHNDGAFPHYLNFLLESALDSSLVLVNNSLSKGDLAHSFVTVRSISTFATLQTMNEVTNSFMLQTLGTSAIQFRPRWFFWAKVAEAEASVEH</sequence>
<evidence type="ECO:0000313" key="2">
    <source>
        <dbReference type="Proteomes" id="UP000838878"/>
    </source>
</evidence>
<protein>
    <submittedName>
        <fullName evidence="1">Uncharacterized protein</fullName>
    </submittedName>
</protein>
<feature type="non-terminal residue" evidence="1">
    <location>
        <position position="96"/>
    </location>
</feature>
<name>A0A8J9UUE2_9NEOP</name>
<organism evidence="1 2">
    <name type="scientific">Brenthis ino</name>
    <name type="common">lesser marbled fritillary</name>
    <dbReference type="NCBI Taxonomy" id="405034"/>
    <lineage>
        <taxon>Eukaryota</taxon>
        <taxon>Metazoa</taxon>
        <taxon>Ecdysozoa</taxon>
        <taxon>Arthropoda</taxon>
        <taxon>Hexapoda</taxon>
        <taxon>Insecta</taxon>
        <taxon>Pterygota</taxon>
        <taxon>Neoptera</taxon>
        <taxon>Endopterygota</taxon>
        <taxon>Lepidoptera</taxon>
        <taxon>Glossata</taxon>
        <taxon>Ditrysia</taxon>
        <taxon>Papilionoidea</taxon>
        <taxon>Nymphalidae</taxon>
        <taxon>Heliconiinae</taxon>
        <taxon>Argynnini</taxon>
        <taxon>Brenthis</taxon>
    </lineage>
</organism>
<gene>
    <name evidence="1" type="ORF">BINO364_LOCUS10694</name>
</gene>